<gene>
    <name evidence="1" type="ORF">PBC1_003</name>
</gene>
<reference evidence="1 2" key="1">
    <citation type="journal article" date="2012" name="J. Virol.">
        <title>Complete Genome Sequence of Bacillus cereus Bacteriophage PBC1.</title>
        <authorList>
            <person name="Kong M."/>
            <person name="Kim M."/>
            <person name="Ryu S."/>
        </authorList>
    </citation>
    <scope>NUCLEOTIDE SEQUENCE [LARGE SCALE GENOMIC DNA]</scope>
</reference>
<dbReference type="EMBL" id="JQ619704">
    <property type="protein sequence ID" value="AFE86239.1"/>
    <property type="molecule type" value="Genomic_DNA"/>
</dbReference>
<dbReference type="RefSeq" id="YP_006383456.1">
    <property type="nucleotide sequence ID" value="NC_017976.1"/>
</dbReference>
<protein>
    <submittedName>
        <fullName evidence="1">Uncharacterized protein</fullName>
    </submittedName>
</protein>
<accession>I1TLD7</accession>
<keyword evidence="2" id="KW-1185">Reference proteome</keyword>
<dbReference type="KEGG" id="vg:12980150"/>
<proteinExistence type="predicted"/>
<dbReference type="Proteomes" id="UP000002873">
    <property type="component" value="Segment"/>
</dbReference>
<evidence type="ECO:0000313" key="2">
    <source>
        <dbReference type="Proteomes" id="UP000002873"/>
    </source>
</evidence>
<sequence length="71" mass="8180">MKDHYIIKVGSMYISSAEMESGHNPWSIINLSSRRQDAKQITNLEFAQRVKYETQGTLIRVSYSVSEEVID</sequence>
<organism evidence="1 2">
    <name type="scientific">Bacillus phage PBC1</name>
    <dbReference type="NCBI Taxonomy" id="1161901"/>
    <lineage>
        <taxon>Viruses</taxon>
        <taxon>Duplodnaviria</taxon>
        <taxon>Heunggongvirae</taxon>
        <taxon>Uroviricota</taxon>
        <taxon>Caudoviricetes</taxon>
        <taxon>Gutmannvirinae</taxon>
        <taxon>Pebcunavirus</taxon>
        <taxon>Pebcunavirus PBC1</taxon>
    </lineage>
</organism>
<name>I1TLD7_9CAUD</name>
<dbReference type="GeneID" id="12980150"/>
<evidence type="ECO:0000313" key="1">
    <source>
        <dbReference type="EMBL" id="AFE86239.1"/>
    </source>
</evidence>